<dbReference type="AlphaFoldDB" id="A0ABD3WDF7"/>
<evidence type="ECO:0000256" key="3">
    <source>
        <dbReference type="ARBA" id="ARBA00023134"/>
    </source>
</evidence>
<dbReference type="GO" id="GO:0005525">
    <property type="term" value="F:GTP binding"/>
    <property type="evidence" value="ECO:0007669"/>
    <property type="project" value="UniProtKB-KW"/>
</dbReference>
<dbReference type="InterPro" id="IPR015894">
    <property type="entry name" value="Guanylate-bd_N"/>
</dbReference>
<accession>A0ABD3WDF7</accession>
<evidence type="ECO:0000256" key="5">
    <source>
        <dbReference type="SAM" id="Coils"/>
    </source>
</evidence>
<organism evidence="8 9">
    <name type="scientific">Sinanodonta woodiana</name>
    <name type="common">Chinese pond mussel</name>
    <name type="synonym">Anodonta woodiana</name>
    <dbReference type="NCBI Taxonomy" id="1069815"/>
    <lineage>
        <taxon>Eukaryota</taxon>
        <taxon>Metazoa</taxon>
        <taxon>Spiralia</taxon>
        <taxon>Lophotrochozoa</taxon>
        <taxon>Mollusca</taxon>
        <taxon>Bivalvia</taxon>
        <taxon>Autobranchia</taxon>
        <taxon>Heteroconchia</taxon>
        <taxon>Palaeoheterodonta</taxon>
        <taxon>Unionida</taxon>
        <taxon>Unionoidea</taxon>
        <taxon>Unionidae</taxon>
        <taxon>Unioninae</taxon>
        <taxon>Sinanodonta</taxon>
    </lineage>
</organism>
<dbReference type="InterPro" id="IPR030386">
    <property type="entry name" value="G_GB1_RHD3_dom"/>
</dbReference>
<feature type="domain" description="GB1/RHD3-type G" evidence="7">
    <location>
        <begin position="68"/>
        <end position="264"/>
    </location>
</feature>
<dbReference type="GO" id="GO:0016787">
    <property type="term" value="F:hydrolase activity"/>
    <property type="evidence" value="ECO:0007669"/>
    <property type="project" value="UniProtKB-KW"/>
</dbReference>
<name>A0ABD3WDF7_SINWO</name>
<evidence type="ECO:0000256" key="1">
    <source>
        <dbReference type="ARBA" id="ARBA00022741"/>
    </source>
</evidence>
<comment type="similarity">
    <text evidence="4">Belongs to the TRAFAC class dynamin-like GTPase superfamily. GB1/RHD3 GTPase family.</text>
</comment>
<dbReference type="EMBL" id="JBJQND010000007">
    <property type="protein sequence ID" value="KAL3871952.1"/>
    <property type="molecule type" value="Genomic_DNA"/>
</dbReference>
<dbReference type="InterPro" id="IPR003191">
    <property type="entry name" value="Guanylate-bd/ATL_C"/>
</dbReference>
<keyword evidence="1" id="KW-0547">Nucleotide-binding</keyword>
<comment type="caution">
    <text evidence="8">The sequence shown here is derived from an EMBL/GenBank/DDBJ whole genome shotgun (WGS) entry which is preliminary data.</text>
</comment>
<keyword evidence="3" id="KW-0342">GTP-binding</keyword>
<dbReference type="Gene3D" id="3.40.50.300">
    <property type="entry name" value="P-loop containing nucleotide triphosphate hydrolases"/>
    <property type="match status" value="2"/>
</dbReference>
<feature type="compositionally biased region" description="Basic and acidic residues" evidence="6">
    <location>
        <begin position="534"/>
        <end position="547"/>
    </location>
</feature>
<evidence type="ECO:0000256" key="2">
    <source>
        <dbReference type="ARBA" id="ARBA00022801"/>
    </source>
</evidence>
<dbReference type="InterPro" id="IPR027417">
    <property type="entry name" value="P-loop_NTPase"/>
</dbReference>
<keyword evidence="9" id="KW-1185">Reference proteome</keyword>
<reference evidence="8 9" key="1">
    <citation type="submission" date="2024-11" db="EMBL/GenBank/DDBJ databases">
        <title>Chromosome-level genome assembly of the freshwater bivalve Anodonta woodiana.</title>
        <authorList>
            <person name="Chen X."/>
        </authorList>
    </citation>
    <scope>NUCLEOTIDE SEQUENCE [LARGE SCALE GENOMIC DNA]</scope>
    <source>
        <strain evidence="8">MN2024</strain>
        <tissue evidence="8">Gills</tissue>
    </source>
</reference>
<evidence type="ECO:0000256" key="6">
    <source>
        <dbReference type="SAM" id="MobiDB-lite"/>
    </source>
</evidence>
<dbReference type="Pfam" id="PF02263">
    <property type="entry name" value="GBP"/>
    <property type="match status" value="2"/>
</dbReference>
<proteinExistence type="inferred from homology"/>
<evidence type="ECO:0000313" key="8">
    <source>
        <dbReference type="EMBL" id="KAL3871952.1"/>
    </source>
</evidence>
<feature type="region of interest" description="Disordered" evidence="6">
    <location>
        <begin position="534"/>
        <end position="561"/>
    </location>
</feature>
<dbReference type="PROSITE" id="PS51715">
    <property type="entry name" value="G_GB1_RHD3"/>
    <property type="match status" value="1"/>
</dbReference>
<dbReference type="InterPro" id="IPR036543">
    <property type="entry name" value="Guanylate-bd_C_sf"/>
</dbReference>
<dbReference type="Gene3D" id="1.20.1000.10">
    <property type="entry name" value="Guanylate-binding protein, C-terminal domain"/>
    <property type="match status" value="1"/>
</dbReference>
<evidence type="ECO:0000256" key="4">
    <source>
        <dbReference type="PROSITE-ProRule" id="PRU01052"/>
    </source>
</evidence>
<keyword evidence="2" id="KW-0378">Hydrolase</keyword>
<keyword evidence="5" id="KW-0175">Coiled coil</keyword>
<dbReference type="Pfam" id="PF02841">
    <property type="entry name" value="GBP_C"/>
    <property type="match status" value="1"/>
</dbReference>
<dbReference type="SUPFAM" id="SSF52540">
    <property type="entry name" value="P-loop containing nucleoside triphosphate hydrolases"/>
    <property type="match status" value="1"/>
</dbReference>
<dbReference type="Proteomes" id="UP001634394">
    <property type="component" value="Unassembled WGS sequence"/>
</dbReference>
<evidence type="ECO:0000259" key="7">
    <source>
        <dbReference type="PROSITE" id="PS51715"/>
    </source>
</evidence>
<gene>
    <name evidence="8" type="ORF">ACJMK2_039924</name>
</gene>
<feature type="coiled-coil region" evidence="5">
    <location>
        <begin position="438"/>
        <end position="467"/>
    </location>
</feature>
<dbReference type="SUPFAM" id="SSF48340">
    <property type="entry name" value="Interferon-induced guanylate-binding protein 1 (GBP1), C-terminal domain"/>
    <property type="match status" value="1"/>
</dbReference>
<dbReference type="PANTHER" id="PTHR10751">
    <property type="entry name" value="GUANYLATE BINDING PROTEIN"/>
    <property type="match status" value="1"/>
</dbReference>
<sequence>MAYESCQVFQEPLCLIDSDKDGKLMVVDDVLDQIAQIPKQLNVVAIAGLYRTGKSYLLNRLARGNKGRSLRTMREEKNHDNWIFILATLLGSTLVYNTLGTFDQDALEKLSFVIEMSKHVKISNSQSSQRGAEDLQLYLPLFILALRDFCLELKSNGREITSDEYLEECLSLRSGNKDFDVKYNTPRICIRKYFRRRKCFTFDRPCSRASLKKLETLTDEELEEEFVEDSKKFADFVLRECLPKSLDNGQPVNGILFATLTRAYVAAVRDGKIPCVESAMEVMAQTENRKAVEACVQLYVEKMNDALQFPVPNDNDLSDAHHHCLKDAIDLFLKKAVYDQNHEYQRDANEKINVEYDNFKKLNEHESEVKSKEALAQLNKTIEEKIRLQLYTRDGYGLYIQDIMKIKDDYENLSGLGCKKQETIMTYLESKWVEGYTILQADQQVSEMEKEAEIERQKTLAAELQKEQAQRFAEIQWQNFQHESCQLQANMRQLVLILEGIKNLIQHQHTNLETRLRGQKRLLKKSFKVDATKLRTDNERLSQENETIKQQGTQKKDRSLL</sequence>
<evidence type="ECO:0000313" key="9">
    <source>
        <dbReference type="Proteomes" id="UP001634394"/>
    </source>
</evidence>
<protein>
    <recommendedName>
        <fullName evidence="7">GB1/RHD3-type G domain-containing protein</fullName>
    </recommendedName>
</protein>